<comment type="caution">
    <text evidence="6">The sequence shown here is derived from an EMBL/GenBank/DDBJ whole genome shotgun (WGS) entry which is preliminary data.</text>
</comment>
<keyword evidence="7" id="KW-1185">Reference proteome</keyword>
<sequence>MRDLRQLQSFRSTALCGSVRAAAERLGYTPSAVSAQIRALERDIGFDLFVRGGRRLIVSEAGSELVAAIDEVFGAVAVLDERIADLAAARLGCLTIGYFSSAGARWLPDLVAYLENTHPASGVRLELTDGHVKPAGFEVQLVVTAERELATPSGMSSRILLADDYVAAVPTGHECTRLSAVSLAQLRALPWIDNELRDSSCRQMLIDACRSAGVEPVFRHQAHDYATALDMVDRGLGATVLPRLGLRGTREHVSVIEILTPRPVRFIHVVYVNNGPLAAMAADAVRALGDLITPG</sequence>
<dbReference type="InterPro" id="IPR036388">
    <property type="entry name" value="WH-like_DNA-bd_sf"/>
</dbReference>
<accession>A0A8J2XKN2</accession>
<dbReference type="EMBL" id="BMFY01000007">
    <property type="protein sequence ID" value="GGA15967.1"/>
    <property type="molecule type" value="Genomic_DNA"/>
</dbReference>
<evidence type="ECO:0000313" key="7">
    <source>
        <dbReference type="Proteomes" id="UP000616114"/>
    </source>
</evidence>
<dbReference type="InterPro" id="IPR000847">
    <property type="entry name" value="LysR_HTH_N"/>
</dbReference>
<proteinExistence type="inferred from homology"/>
<dbReference type="GO" id="GO:0003677">
    <property type="term" value="F:DNA binding"/>
    <property type="evidence" value="ECO:0007669"/>
    <property type="project" value="UniProtKB-KW"/>
</dbReference>
<dbReference type="Pfam" id="PF00126">
    <property type="entry name" value="HTH_1"/>
    <property type="match status" value="1"/>
</dbReference>
<feature type="domain" description="HTH lysR-type" evidence="5">
    <location>
        <begin position="1"/>
        <end position="59"/>
    </location>
</feature>
<gene>
    <name evidence="6" type="ORF">GCM10011333_18740</name>
</gene>
<dbReference type="GO" id="GO:0032993">
    <property type="term" value="C:protein-DNA complex"/>
    <property type="evidence" value="ECO:0007669"/>
    <property type="project" value="TreeGrafter"/>
</dbReference>
<dbReference type="Gene3D" id="1.10.10.10">
    <property type="entry name" value="Winged helix-like DNA-binding domain superfamily/Winged helix DNA-binding domain"/>
    <property type="match status" value="1"/>
</dbReference>
<dbReference type="PANTHER" id="PTHR30346">
    <property type="entry name" value="TRANSCRIPTIONAL DUAL REGULATOR HCAR-RELATED"/>
    <property type="match status" value="1"/>
</dbReference>
<dbReference type="Pfam" id="PF03466">
    <property type="entry name" value="LysR_substrate"/>
    <property type="match status" value="1"/>
</dbReference>
<dbReference type="AlphaFoldDB" id="A0A8J2XKN2"/>
<dbReference type="SUPFAM" id="SSF53850">
    <property type="entry name" value="Periplasmic binding protein-like II"/>
    <property type="match status" value="1"/>
</dbReference>
<evidence type="ECO:0000256" key="1">
    <source>
        <dbReference type="ARBA" id="ARBA00009437"/>
    </source>
</evidence>
<keyword evidence="2" id="KW-0805">Transcription regulation</keyword>
<protein>
    <submittedName>
        <fullName evidence="6">LysR family transcriptional regulator</fullName>
    </submittedName>
</protein>
<evidence type="ECO:0000256" key="2">
    <source>
        <dbReference type="ARBA" id="ARBA00023015"/>
    </source>
</evidence>
<name>A0A8J2XKN2_9MICO</name>
<dbReference type="Gene3D" id="3.40.190.10">
    <property type="entry name" value="Periplasmic binding protein-like II"/>
    <property type="match status" value="2"/>
</dbReference>
<evidence type="ECO:0000313" key="6">
    <source>
        <dbReference type="EMBL" id="GGA15967.1"/>
    </source>
</evidence>
<reference evidence="6" key="2">
    <citation type="submission" date="2020-09" db="EMBL/GenBank/DDBJ databases">
        <authorList>
            <person name="Sun Q."/>
            <person name="Zhou Y."/>
        </authorList>
    </citation>
    <scope>NUCLEOTIDE SEQUENCE</scope>
    <source>
        <strain evidence="6">CGMCC 1.12785</strain>
    </source>
</reference>
<reference evidence="6" key="1">
    <citation type="journal article" date="2014" name="Int. J. Syst. Evol. Microbiol.">
        <title>Complete genome sequence of Corynebacterium casei LMG S-19264T (=DSM 44701T), isolated from a smear-ripened cheese.</title>
        <authorList>
            <consortium name="US DOE Joint Genome Institute (JGI-PGF)"/>
            <person name="Walter F."/>
            <person name="Albersmeier A."/>
            <person name="Kalinowski J."/>
            <person name="Ruckert C."/>
        </authorList>
    </citation>
    <scope>NUCLEOTIDE SEQUENCE</scope>
    <source>
        <strain evidence="6">CGMCC 1.12785</strain>
    </source>
</reference>
<dbReference type="PROSITE" id="PS50931">
    <property type="entry name" value="HTH_LYSR"/>
    <property type="match status" value="1"/>
</dbReference>
<evidence type="ECO:0000256" key="3">
    <source>
        <dbReference type="ARBA" id="ARBA00023125"/>
    </source>
</evidence>
<dbReference type="Proteomes" id="UP000616114">
    <property type="component" value="Unassembled WGS sequence"/>
</dbReference>
<evidence type="ECO:0000259" key="5">
    <source>
        <dbReference type="PROSITE" id="PS50931"/>
    </source>
</evidence>
<keyword evidence="3" id="KW-0238">DNA-binding</keyword>
<dbReference type="SUPFAM" id="SSF46785">
    <property type="entry name" value="Winged helix' DNA-binding domain"/>
    <property type="match status" value="1"/>
</dbReference>
<dbReference type="InterPro" id="IPR005119">
    <property type="entry name" value="LysR_subst-bd"/>
</dbReference>
<keyword evidence="4" id="KW-0804">Transcription</keyword>
<evidence type="ECO:0000256" key="4">
    <source>
        <dbReference type="ARBA" id="ARBA00023163"/>
    </source>
</evidence>
<organism evidence="6 7">
    <name type="scientific">Sediminivirga luteola</name>
    <dbReference type="NCBI Taxonomy" id="1774748"/>
    <lineage>
        <taxon>Bacteria</taxon>
        <taxon>Bacillati</taxon>
        <taxon>Actinomycetota</taxon>
        <taxon>Actinomycetes</taxon>
        <taxon>Micrococcales</taxon>
        <taxon>Brevibacteriaceae</taxon>
        <taxon>Sediminivirga</taxon>
    </lineage>
</organism>
<comment type="similarity">
    <text evidence="1">Belongs to the LysR transcriptional regulatory family.</text>
</comment>
<dbReference type="InterPro" id="IPR036390">
    <property type="entry name" value="WH_DNA-bd_sf"/>
</dbReference>
<dbReference type="GO" id="GO:0003700">
    <property type="term" value="F:DNA-binding transcription factor activity"/>
    <property type="evidence" value="ECO:0007669"/>
    <property type="project" value="InterPro"/>
</dbReference>
<dbReference type="PANTHER" id="PTHR30346:SF29">
    <property type="entry name" value="LYSR SUBSTRATE-BINDING"/>
    <property type="match status" value="1"/>
</dbReference>